<accession>A0A7W4W7S1</accession>
<name>A0A7W4W7S1_9GAMM</name>
<evidence type="ECO:0000313" key="14">
    <source>
        <dbReference type="Proteomes" id="UP000537130"/>
    </source>
</evidence>
<comment type="subcellular location">
    <subcellularLocation>
        <location evidence="1">Membrane</location>
        <topology evidence="1">Multi-pass membrane protein</topology>
    </subcellularLocation>
</comment>
<comment type="caution">
    <text evidence="13">The sequence shown here is derived from an EMBL/GenBank/DDBJ whole genome shotgun (WGS) entry which is preliminary data.</text>
</comment>
<dbReference type="EMBL" id="JACHWY010000003">
    <property type="protein sequence ID" value="MBB3048598.1"/>
    <property type="molecule type" value="Genomic_DNA"/>
</dbReference>
<evidence type="ECO:0000313" key="13">
    <source>
        <dbReference type="EMBL" id="MBB3048598.1"/>
    </source>
</evidence>
<feature type="transmembrane region" description="Helical" evidence="12">
    <location>
        <begin position="232"/>
        <end position="249"/>
    </location>
</feature>
<keyword evidence="2" id="KW-1003">Cell membrane</keyword>
<keyword evidence="5 12" id="KW-1133">Transmembrane helix</keyword>
<feature type="transmembrane region" description="Helical" evidence="12">
    <location>
        <begin position="307"/>
        <end position="327"/>
    </location>
</feature>
<evidence type="ECO:0000256" key="6">
    <source>
        <dbReference type="ARBA" id="ARBA00023002"/>
    </source>
</evidence>
<dbReference type="PANTHER" id="PTHR35457:SF1">
    <property type="entry name" value="HEME A SYNTHASE"/>
    <property type="match status" value="1"/>
</dbReference>
<feature type="transmembrane region" description="Helical" evidence="12">
    <location>
        <begin position="188"/>
        <end position="211"/>
    </location>
</feature>
<dbReference type="InterPro" id="IPR050450">
    <property type="entry name" value="COX15/CtaA_HemeA_synthase"/>
</dbReference>
<feature type="transmembrane region" description="Helical" evidence="12">
    <location>
        <begin position="339"/>
        <end position="359"/>
    </location>
</feature>
<evidence type="ECO:0000256" key="10">
    <source>
        <dbReference type="ARBA" id="ARBA00023157"/>
    </source>
</evidence>
<dbReference type="GO" id="GO:0016020">
    <property type="term" value="C:membrane"/>
    <property type="evidence" value="ECO:0007669"/>
    <property type="project" value="UniProtKB-SubCell"/>
</dbReference>
<evidence type="ECO:0000256" key="9">
    <source>
        <dbReference type="ARBA" id="ARBA00023136"/>
    </source>
</evidence>
<reference evidence="13 14" key="1">
    <citation type="submission" date="2020-08" db="EMBL/GenBank/DDBJ databases">
        <title>Genomic Encyclopedia of Type Strains, Phase III (KMG-III): the genomes of soil and plant-associated and newly described type strains.</title>
        <authorList>
            <person name="Whitman W."/>
        </authorList>
    </citation>
    <scope>NUCLEOTIDE SEQUENCE [LARGE SCALE GENOMIC DNA]</scope>
    <source>
        <strain evidence="13 14">CECT 8654</strain>
    </source>
</reference>
<keyword evidence="3 12" id="KW-0812">Transmembrane</keyword>
<proteinExistence type="predicted"/>
<evidence type="ECO:0000256" key="2">
    <source>
        <dbReference type="ARBA" id="ARBA00022475"/>
    </source>
</evidence>
<evidence type="ECO:0000256" key="11">
    <source>
        <dbReference type="ARBA" id="ARBA00023444"/>
    </source>
</evidence>
<keyword evidence="9 12" id="KW-0472">Membrane</keyword>
<dbReference type="PANTHER" id="PTHR35457">
    <property type="entry name" value="HEME A SYNTHASE"/>
    <property type="match status" value="1"/>
</dbReference>
<feature type="transmembrane region" description="Helical" evidence="12">
    <location>
        <begin position="136"/>
        <end position="153"/>
    </location>
</feature>
<dbReference type="Pfam" id="PF02628">
    <property type="entry name" value="COX15-CtaA"/>
    <property type="match status" value="2"/>
</dbReference>
<keyword evidence="6" id="KW-0560">Oxidoreductase</keyword>
<feature type="transmembrane region" description="Helical" evidence="12">
    <location>
        <begin position="165"/>
        <end position="182"/>
    </location>
</feature>
<evidence type="ECO:0000256" key="7">
    <source>
        <dbReference type="ARBA" id="ARBA00023004"/>
    </source>
</evidence>
<keyword evidence="10" id="KW-1015">Disulfide bond</keyword>
<feature type="transmembrane region" description="Helical" evidence="12">
    <location>
        <begin position="112"/>
        <end position="130"/>
    </location>
</feature>
<feature type="transmembrane region" description="Helical" evidence="12">
    <location>
        <begin position="83"/>
        <end position="100"/>
    </location>
</feature>
<evidence type="ECO:0000256" key="1">
    <source>
        <dbReference type="ARBA" id="ARBA00004141"/>
    </source>
</evidence>
<dbReference type="GO" id="GO:0006784">
    <property type="term" value="P:heme A biosynthetic process"/>
    <property type="evidence" value="ECO:0007669"/>
    <property type="project" value="InterPro"/>
</dbReference>
<evidence type="ECO:0000256" key="12">
    <source>
        <dbReference type="SAM" id="Phobius"/>
    </source>
</evidence>
<feature type="transmembrane region" description="Helical" evidence="12">
    <location>
        <begin position="371"/>
        <end position="387"/>
    </location>
</feature>
<evidence type="ECO:0000256" key="3">
    <source>
        <dbReference type="ARBA" id="ARBA00022692"/>
    </source>
</evidence>
<comment type="pathway">
    <text evidence="11">Porphyrin-containing compound metabolism.</text>
</comment>
<dbReference type="AlphaFoldDB" id="A0A7W4W7S1"/>
<dbReference type="GO" id="GO:0016491">
    <property type="term" value="F:oxidoreductase activity"/>
    <property type="evidence" value="ECO:0007669"/>
    <property type="project" value="UniProtKB-KW"/>
</dbReference>
<keyword evidence="14" id="KW-1185">Reference proteome</keyword>
<keyword evidence="7" id="KW-0408">Iron</keyword>
<dbReference type="GO" id="GO:0046872">
    <property type="term" value="F:metal ion binding"/>
    <property type="evidence" value="ECO:0007669"/>
    <property type="project" value="UniProtKB-KW"/>
</dbReference>
<keyword evidence="8" id="KW-0350">Heme biosynthesis</keyword>
<keyword evidence="4" id="KW-0479">Metal-binding</keyword>
<protein>
    <submittedName>
        <fullName evidence="13">Cytochrome c oxidase assembly protein subunit 15</fullName>
    </submittedName>
</protein>
<organism evidence="13 14">
    <name type="scientific">Litorivivens lipolytica</name>
    <dbReference type="NCBI Taxonomy" id="1524264"/>
    <lineage>
        <taxon>Bacteria</taxon>
        <taxon>Pseudomonadati</taxon>
        <taxon>Pseudomonadota</taxon>
        <taxon>Gammaproteobacteria</taxon>
        <taxon>Litorivivens</taxon>
    </lineage>
</organism>
<dbReference type="InterPro" id="IPR003780">
    <property type="entry name" value="COX15/CtaA_fam"/>
</dbReference>
<evidence type="ECO:0000256" key="8">
    <source>
        <dbReference type="ARBA" id="ARBA00023133"/>
    </source>
</evidence>
<dbReference type="RefSeq" id="WP_183411379.1">
    <property type="nucleotide sequence ID" value="NZ_JACHWY010000003.1"/>
</dbReference>
<dbReference type="Proteomes" id="UP000537130">
    <property type="component" value="Unassembled WGS sequence"/>
</dbReference>
<evidence type="ECO:0000256" key="4">
    <source>
        <dbReference type="ARBA" id="ARBA00022723"/>
    </source>
</evidence>
<sequence length="397" mass="43121">MNQTKPGYRLTLLACALAVVVVGLGAFTRLVDAGLGCPDWPTCYGHVLWPDSQEEIAAANAHPEFEATPVETDKTWPEQVHRLFASSLGLLGLIIFGLSLKHRPEGTPWEGTVALLAVLFCGTVARIIYGDGLDPYLWKMVAAYFGWLAWLAIKTGTSPSQPVKLPAFIAGFLILQGLFGMWTVTLKLWPQVVTAHLLGGFTVFALLWLLALRLRNQRWAVSAAGLTAIERLKPFAMVALLVVIVQVALGGWTTSNYAAVACPDLPTCQNEWLPEMDFAEGFNITQHIGPNYLGGTMDNAARVAIHFSHRIGAIITTLVLLILAWRLRQTGLAPLQRMSVVVTAALVLQVCLGLGNILLKFPLWVTVSHNLGGALLLLTLVTLNYGLRTAAPQEQTS</sequence>
<gene>
    <name evidence="13" type="ORF">FHR99_002872</name>
</gene>
<evidence type="ECO:0000256" key="5">
    <source>
        <dbReference type="ARBA" id="ARBA00022989"/>
    </source>
</evidence>